<proteinExistence type="predicted"/>
<dbReference type="EMBL" id="JBHFEH010000126">
    <property type="protein sequence ID" value="KAL2045961.1"/>
    <property type="molecule type" value="Genomic_DNA"/>
</dbReference>
<comment type="caution">
    <text evidence="1">The sequence shown here is derived from an EMBL/GenBank/DDBJ whole genome shotgun (WGS) entry which is preliminary data.</text>
</comment>
<accession>A0ABR4AMC3</accession>
<sequence>EHLVSISPLFIFTPGRSFTPTTRPGSFSTIMLGKTTTTHLRSHPTSPSSRFYKF</sequence>
<organism evidence="1 2">
    <name type="scientific">Lepraria finkii</name>
    <dbReference type="NCBI Taxonomy" id="1340010"/>
    <lineage>
        <taxon>Eukaryota</taxon>
        <taxon>Fungi</taxon>
        <taxon>Dikarya</taxon>
        <taxon>Ascomycota</taxon>
        <taxon>Pezizomycotina</taxon>
        <taxon>Lecanoromycetes</taxon>
        <taxon>OSLEUM clade</taxon>
        <taxon>Lecanoromycetidae</taxon>
        <taxon>Lecanorales</taxon>
        <taxon>Lecanorineae</taxon>
        <taxon>Stereocaulaceae</taxon>
        <taxon>Lepraria</taxon>
    </lineage>
</organism>
<evidence type="ECO:0000313" key="1">
    <source>
        <dbReference type="EMBL" id="KAL2045961.1"/>
    </source>
</evidence>
<name>A0ABR4AMC3_9LECA</name>
<gene>
    <name evidence="1" type="ORF">ABVK25_011895</name>
</gene>
<keyword evidence="2" id="KW-1185">Reference proteome</keyword>
<reference evidence="1 2" key="1">
    <citation type="submission" date="2024-09" db="EMBL/GenBank/DDBJ databases">
        <title>Rethinking Asexuality: The Enigmatic Case of Functional Sexual Genes in Lepraria (Stereocaulaceae).</title>
        <authorList>
            <person name="Doellman M."/>
            <person name="Sun Y."/>
            <person name="Barcenas-Pena A."/>
            <person name="Lumbsch H.T."/>
            <person name="Grewe F."/>
        </authorList>
    </citation>
    <scope>NUCLEOTIDE SEQUENCE [LARGE SCALE GENOMIC DNA]</scope>
    <source>
        <strain evidence="1 2">Grewe 0041</strain>
    </source>
</reference>
<protein>
    <submittedName>
        <fullName evidence="1">Uncharacterized protein</fullName>
    </submittedName>
</protein>
<evidence type="ECO:0000313" key="2">
    <source>
        <dbReference type="Proteomes" id="UP001590951"/>
    </source>
</evidence>
<dbReference type="Proteomes" id="UP001590951">
    <property type="component" value="Unassembled WGS sequence"/>
</dbReference>
<feature type="non-terminal residue" evidence="1">
    <location>
        <position position="1"/>
    </location>
</feature>